<dbReference type="GO" id="GO:0016301">
    <property type="term" value="F:kinase activity"/>
    <property type="evidence" value="ECO:0007669"/>
    <property type="project" value="UniProtKB-KW"/>
</dbReference>
<dbReference type="GO" id="GO:0005829">
    <property type="term" value="C:cytosol"/>
    <property type="evidence" value="ECO:0007669"/>
    <property type="project" value="TreeGrafter"/>
</dbReference>
<comment type="caution">
    <text evidence="6">The sequence shown here is derived from an EMBL/GenBank/DDBJ whole genome shotgun (WGS) entry which is preliminary data.</text>
</comment>
<dbReference type="SUPFAM" id="SSF53613">
    <property type="entry name" value="Ribokinase-like"/>
    <property type="match status" value="1"/>
</dbReference>
<sequence length="311" mass="32858">MPPSAAVRRPDAPPRPLVICLGTVVADHTFWVEEIPQPPAKATARAYRLGPGGLAANAAIAVARLGGRAAFWGRVGDDLNGEPLAEALAEEGVDVTALRRVSGARTPVSAVLVDRTGERTTLSFRGEGLDRDPSWLPLDALDGASALLCDPRWPEGAAAALEAARARGVPSVLDAEKSETRILVDLVPRADHAVFSTTGLQNFARALRPAEGLRRALARGHTRLAAVTRGERSTLWMTRDDMRLRETPSFRIEATDTTGAGDVFHGAYALAIAEGQDIAAAMRFAAAAGALRARDGRTPTRAMVEALLAGE</sequence>
<keyword evidence="2 4" id="KW-0808">Transferase</keyword>
<protein>
    <submittedName>
        <fullName evidence="6">Ribokinase</fullName>
    </submittedName>
</protein>
<gene>
    <name evidence="6" type="primary">yihV</name>
    <name evidence="6" type="ORF">GCM10010964_19950</name>
</gene>
<evidence type="ECO:0000313" key="6">
    <source>
        <dbReference type="EMBL" id="GGG32034.1"/>
    </source>
</evidence>
<proteinExistence type="inferred from homology"/>
<feature type="domain" description="Carbohydrate kinase PfkB" evidence="5">
    <location>
        <begin position="17"/>
        <end position="294"/>
    </location>
</feature>
<reference evidence="6 7" key="1">
    <citation type="journal article" date="2014" name="Int. J. Syst. Evol. Microbiol.">
        <title>Complete genome sequence of Corynebacterium casei LMG S-19264T (=DSM 44701T), isolated from a smear-ripened cheese.</title>
        <authorList>
            <consortium name="US DOE Joint Genome Institute (JGI-PGF)"/>
            <person name="Walter F."/>
            <person name="Albersmeier A."/>
            <person name="Kalinowski J."/>
            <person name="Ruckert C."/>
        </authorList>
    </citation>
    <scope>NUCLEOTIDE SEQUENCE [LARGE SCALE GENOMIC DNA]</scope>
    <source>
        <strain evidence="6 7">CGMCC 1.16330</strain>
    </source>
</reference>
<dbReference type="InterPro" id="IPR002139">
    <property type="entry name" value="Ribo/fructo_kinase"/>
</dbReference>
<dbReference type="InterPro" id="IPR011611">
    <property type="entry name" value="PfkB_dom"/>
</dbReference>
<evidence type="ECO:0000256" key="3">
    <source>
        <dbReference type="ARBA" id="ARBA00022777"/>
    </source>
</evidence>
<evidence type="ECO:0000256" key="2">
    <source>
        <dbReference type="ARBA" id="ARBA00022679"/>
    </source>
</evidence>
<evidence type="ECO:0000259" key="5">
    <source>
        <dbReference type="Pfam" id="PF00294"/>
    </source>
</evidence>
<dbReference type="PROSITE" id="PS00584">
    <property type="entry name" value="PFKB_KINASES_2"/>
    <property type="match status" value="1"/>
</dbReference>
<dbReference type="PANTHER" id="PTHR10584:SF157">
    <property type="entry name" value="SULFOFRUCTOSE KINASE"/>
    <property type="match status" value="1"/>
</dbReference>
<dbReference type="PRINTS" id="PR00990">
    <property type="entry name" value="RIBOKINASE"/>
</dbReference>
<dbReference type="PANTHER" id="PTHR10584">
    <property type="entry name" value="SUGAR KINASE"/>
    <property type="match status" value="1"/>
</dbReference>
<dbReference type="GO" id="GO:0006796">
    <property type="term" value="P:phosphate-containing compound metabolic process"/>
    <property type="evidence" value="ECO:0007669"/>
    <property type="project" value="UniProtKB-ARBA"/>
</dbReference>
<dbReference type="InterPro" id="IPR029056">
    <property type="entry name" value="Ribokinase-like"/>
</dbReference>
<dbReference type="Pfam" id="PF00294">
    <property type="entry name" value="PfkB"/>
    <property type="match status" value="1"/>
</dbReference>
<dbReference type="AlphaFoldDB" id="A0A8J2ZAY9"/>
<name>A0A8J2ZAY9_9PROT</name>
<comment type="similarity">
    <text evidence="1 4">Belongs to the carbohydrate kinase PfkB family.</text>
</comment>
<dbReference type="InterPro" id="IPR002173">
    <property type="entry name" value="Carboh/pur_kinase_PfkB_CS"/>
</dbReference>
<organism evidence="6 7">
    <name type="scientific">Caldovatus sediminis</name>
    <dbReference type="NCBI Taxonomy" id="2041189"/>
    <lineage>
        <taxon>Bacteria</taxon>
        <taxon>Pseudomonadati</taxon>
        <taxon>Pseudomonadota</taxon>
        <taxon>Alphaproteobacteria</taxon>
        <taxon>Acetobacterales</taxon>
        <taxon>Roseomonadaceae</taxon>
        <taxon>Caldovatus</taxon>
    </lineage>
</organism>
<dbReference type="EMBL" id="BMKS01000005">
    <property type="protein sequence ID" value="GGG32034.1"/>
    <property type="molecule type" value="Genomic_DNA"/>
</dbReference>
<dbReference type="Proteomes" id="UP000597507">
    <property type="component" value="Unassembled WGS sequence"/>
</dbReference>
<evidence type="ECO:0000256" key="4">
    <source>
        <dbReference type="RuleBase" id="RU003704"/>
    </source>
</evidence>
<keyword evidence="3 4" id="KW-0418">Kinase</keyword>
<evidence type="ECO:0000256" key="1">
    <source>
        <dbReference type="ARBA" id="ARBA00010688"/>
    </source>
</evidence>
<accession>A0A8J2ZAY9</accession>
<evidence type="ECO:0000313" key="7">
    <source>
        <dbReference type="Proteomes" id="UP000597507"/>
    </source>
</evidence>
<dbReference type="RefSeq" id="WP_188899880.1">
    <property type="nucleotide sequence ID" value="NZ_BMKS01000005.1"/>
</dbReference>
<dbReference type="Gene3D" id="3.40.1190.20">
    <property type="match status" value="1"/>
</dbReference>
<keyword evidence="7" id="KW-1185">Reference proteome</keyword>